<evidence type="ECO:0000256" key="6">
    <source>
        <dbReference type="SAM" id="Phobius"/>
    </source>
</evidence>
<dbReference type="Gene3D" id="1.25.40.10">
    <property type="entry name" value="Tetratricopeptide repeat domain"/>
    <property type="match status" value="1"/>
</dbReference>
<feature type="domain" description="Sulfatase N-terminal" evidence="7">
    <location>
        <begin position="254"/>
        <end position="540"/>
    </location>
</feature>
<dbReference type="InterPro" id="IPR000917">
    <property type="entry name" value="Sulfatase_N"/>
</dbReference>
<accession>A0ABT6VBF4</accession>
<keyword evidence="3 6" id="KW-0812">Transmembrane</keyword>
<name>A0ABT6VBF4_9FLAO</name>
<evidence type="ECO:0000256" key="3">
    <source>
        <dbReference type="ARBA" id="ARBA00022692"/>
    </source>
</evidence>
<proteinExistence type="predicted"/>
<evidence type="ECO:0000313" key="9">
    <source>
        <dbReference type="Proteomes" id="UP001243403"/>
    </source>
</evidence>
<feature type="transmembrane region" description="Helical" evidence="6">
    <location>
        <begin position="65"/>
        <end position="85"/>
    </location>
</feature>
<comment type="subcellular location">
    <subcellularLocation>
        <location evidence="1">Cell membrane</location>
        <topology evidence="1">Multi-pass membrane protein</topology>
    </subcellularLocation>
</comment>
<keyword evidence="5 6" id="KW-0472">Membrane</keyword>
<keyword evidence="9" id="KW-1185">Reference proteome</keyword>
<dbReference type="CDD" id="cd16015">
    <property type="entry name" value="LTA_synthase"/>
    <property type="match status" value="1"/>
</dbReference>
<evidence type="ECO:0000256" key="2">
    <source>
        <dbReference type="ARBA" id="ARBA00022475"/>
    </source>
</evidence>
<dbReference type="Gene3D" id="3.40.720.10">
    <property type="entry name" value="Alkaline Phosphatase, subunit A"/>
    <property type="match status" value="1"/>
</dbReference>
<reference evidence="8 9" key="1">
    <citation type="submission" date="2023-04" db="EMBL/GenBank/DDBJ databases">
        <title>Two novel species of Flavobacterium.</title>
        <authorList>
            <person name="Liu Q."/>
            <person name="Xin Y.-H."/>
        </authorList>
    </citation>
    <scope>NUCLEOTIDE SEQUENCE [LARGE SCALE GENOMIC DNA]</scope>
    <source>
        <strain evidence="8 9">LB1P51</strain>
    </source>
</reference>
<dbReference type="SUPFAM" id="SSF48452">
    <property type="entry name" value="TPR-like"/>
    <property type="match status" value="1"/>
</dbReference>
<feature type="transmembrane region" description="Helical" evidence="6">
    <location>
        <begin position="172"/>
        <end position="190"/>
    </location>
</feature>
<dbReference type="RefSeq" id="WP_282716002.1">
    <property type="nucleotide sequence ID" value="NZ_JASCRZ010000002.1"/>
</dbReference>
<dbReference type="SUPFAM" id="SSF53649">
    <property type="entry name" value="Alkaline phosphatase-like"/>
    <property type="match status" value="1"/>
</dbReference>
<evidence type="ECO:0000313" key="8">
    <source>
        <dbReference type="EMBL" id="MDI5894484.1"/>
    </source>
</evidence>
<feature type="transmembrane region" description="Helical" evidence="6">
    <location>
        <begin position="92"/>
        <end position="113"/>
    </location>
</feature>
<evidence type="ECO:0000256" key="1">
    <source>
        <dbReference type="ARBA" id="ARBA00004651"/>
    </source>
</evidence>
<dbReference type="PANTHER" id="PTHR47371:SF3">
    <property type="entry name" value="PHOSPHOGLYCEROL TRANSFERASE I"/>
    <property type="match status" value="1"/>
</dbReference>
<dbReference type="PANTHER" id="PTHR47371">
    <property type="entry name" value="LIPOTEICHOIC ACID SYNTHASE"/>
    <property type="match status" value="1"/>
</dbReference>
<gene>
    <name evidence="8" type="ORF">QLS65_06240</name>
</gene>
<keyword evidence="2" id="KW-1003">Cell membrane</keyword>
<protein>
    <submittedName>
        <fullName evidence="8">Sulfatase-like hydrolase/transferase</fullName>
    </submittedName>
</protein>
<dbReference type="InterPro" id="IPR050448">
    <property type="entry name" value="OpgB/LTA_synthase_biosynth"/>
</dbReference>
<feature type="transmembrane region" description="Helical" evidence="6">
    <location>
        <begin position="20"/>
        <end position="45"/>
    </location>
</feature>
<comment type="caution">
    <text evidence="8">The sequence shown here is derived from an EMBL/GenBank/DDBJ whole genome shotgun (WGS) entry which is preliminary data.</text>
</comment>
<dbReference type="Proteomes" id="UP001243403">
    <property type="component" value="Unassembled WGS sequence"/>
</dbReference>
<dbReference type="Pfam" id="PF00884">
    <property type="entry name" value="Sulfatase"/>
    <property type="match status" value="1"/>
</dbReference>
<sequence length="816" mass="93702">MKVKKFKNILNSSYFNNNYVYIYLTFSLIVTFWLLSIFEAYAIGANYSQNQNIVTILGYKLLNDFWTGIGIGLLFIPFYFALLYIKKPLEVVLIKVLFALVIIIQFALVKYSLTTHINLGADLLGYSIDDMYTTVTASESLSLLYFLPFIIMPLLYLGINYLLNKYTNGRQIFATSFIFVIILGSLKLVVPDSSATVFQNKLNFLATDIIKFQNEKSALDVSNLFYKKEFPLIKPFKETEDVLAPFFNIQSEKPNIVIIMAEGLGSDFIGKNAYRGFTPYLDSLTSKSLYWENFVSNTGRTFGVASSLLGSLPYGEKGFMELGQLPSHISLISVLKANDYTTSYYSGDDSSFDRKINFLEYNDIDHITDINKFGSGYVKTKENSGGFSWGYPDAEIFKKTLSELDGKKMPRLDVIMTLSNHEPFDFPSKDVYLKKVDDIVNTNKTLTVKKGEVETYKDIFAALLYTDTSIKNFMEAYAKRPEYNNTIFIITGDHRLIPIPQKDELCRFHVPLFIYSPMLKKAEKFKSVSSHWDVTPSLLSFLMNNYKFNKLEKTAWMGQGLDTAKEFRNIHQIPLMRYKGSINDYIYKDYLYSGGELYKINENFGTYKVHEEKISKIIADSLLSFKKLNAYLTKKNKIFPASLNIYAQPTVQFSKAELATIKELTKGLNFDQTFILARDFAFKKDYKKAKLLCNYILNELPNYSEVRTLKGRMLAWEGKFPVAESELLSAIKRTPFENDSYLALMDVYWWSDQNKKAIEIANKAVSNGIKNPEISFKLAETYKRMNNTKDASSIINDLLRKYPGNTNYLIFKKSLR</sequence>
<organism evidence="8 9">
    <name type="scientific">Flavobacterium algoritolerans</name>
    <dbReference type="NCBI Taxonomy" id="3041254"/>
    <lineage>
        <taxon>Bacteria</taxon>
        <taxon>Pseudomonadati</taxon>
        <taxon>Bacteroidota</taxon>
        <taxon>Flavobacteriia</taxon>
        <taxon>Flavobacteriales</taxon>
        <taxon>Flavobacteriaceae</taxon>
        <taxon>Flavobacterium</taxon>
    </lineage>
</organism>
<evidence type="ECO:0000256" key="4">
    <source>
        <dbReference type="ARBA" id="ARBA00022989"/>
    </source>
</evidence>
<feature type="transmembrane region" description="Helical" evidence="6">
    <location>
        <begin position="143"/>
        <end position="163"/>
    </location>
</feature>
<keyword evidence="4 6" id="KW-1133">Transmembrane helix</keyword>
<evidence type="ECO:0000256" key="5">
    <source>
        <dbReference type="ARBA" id="ARBA00023136"/>
    </source>
</evidence>
<dbReference type="InterPro" id="IPR017850">
    <property type="entry name" value="Alkaline_phosphatase_core_sf"/>
</dbReference>
<evidence type="ECO:0000259" key="7">
    <source>
        <dbReference type="Pfam" id="PF00884"/>
    </source>
</evidence>
<dbReference type="EMBL" id="JASCRZ010000002">
    <property type="protein sequence ID" value="MDI5894484.1"/>
    <property type="molecule type" value="Genomic_DNA"/>
</dbReference>
<dbReference type="InterPro" id="IPR011990">
    <property type="entry name" value="TPR-like_helical_dom_sf"/>
</dbReference>